<accession>A0A166FNN5</accession>
<feature type="region of interest" description="Disordered" evidence="1">
    <location>
        <begin position="502"/>
        <end position="521"/>
    </location>
</feature>
<feature type="region of interest" description="Disordered" evidence="1">
    <location>
        <begin position="240"/>
        <end position="263"/>
    </location>
</feature>
<dbReference type="Proteomes" id="UP000076798">
    <property type="component" value="Unassembled WGS sequence"/>
</dbReference>
<dbReference type="AlphaFoldDB" id="A0A166FNN5"/>
<feature type="compositionally biased region" description="Low complexity" evidence="1">
    <location>
        <begin position="240"/>
        <end position="262"/>
    </location>
</feature>
<gene>
    <name evidence="2" type="ORF">SISSUDRAFT_413411</name>
</gene>
<feature type="region of interest" description="Disordered" evidence="1">
    <location>
        <begin position="360"/>
        <end position="409"/>
    </location>
</feature>
<evidence type="ECO:0000313" key="3">
    <source>
        <dbReference type="Proteomes" id="UP000076798"/>
    </source>
</evidence>
<name>A0A166FNN5_9AGAM</name>
<sequence>MLERPDPGTPTSRLGKLEFLITNQYRQKVRARQRALCRSRGVSHTRFIETQRHDFLEFRNFQCEEGGGGKATGVRLVEHEGQYGMQLVHGNHKLYDPRLNKATDLFIRGSKFTLKFDWPGAEDNPLNTVEIEGFGVLRLHLVYQVWRHARDLFESLQSRQHPGFNSVTPFQLEDLVLHDIQNVAPGIWWPNFSLVTERARDEMFRTPGGMYLPNMYWTRGNFGEFWPLLQMPRVANAESTYQIQSSSTSQSSSNQQNEAQSSLIRKDGAKPLFTFKPLSTRNVDVVRERASTSNNTDHNITNYDIPRTTPIPVIDNTGGPADGISFTPFDPIILPFYDDGAPITASPRTAQFTEALFGDLPSPHLSSDRESIPGPSTPAQRFHPYRSRVSTPRNRQSQKHAQRELHPHPALSSLEPSFAMHIQAAQEAMPFLASSSVLDSTDTYQPFPAFVPHHQAQQDLVHGPSIDTSTHYANQYAEETLSTAHAPQRLTFDPSRSAFHASNITSMPNIPDASISDADEF</sequence>
<keyword evidence="3" id="KW-1185">Reference proteome</keyword>
<reference evidence="2 3" key="1">
    <citation type="journal article" date="2016" name="Mol. Biol. Evol.">
        <title>Comparative Genomics of Early-Diverging Mushroom-Forming Fungi Provides Insights into the Origins of Lignocellulose Decay Capabilities.</title>
        <authorList>
            <person name="Nagy L.G."/>
            <person name="Riley R."/>
            <person name="Tritt A."/>
            <person name="Adam C."/>
            <person name="Daum C."/>
            <person name="Floudas D."/>
            <person name="Sun H."/>
            <person name="Yadav J.S."/>
            <person name="Pangilinan J."/>
            <person name="Larsson K.H."/>
            <person name="Matsuura K."/>
            <person name="Barry K."/>
            <person name="Labutti K."/>
            <person name="Kuo R."/>
            <person name="Ohm R.A."/>
            <person name="Bhattacharya S.S."/>
            <person name="Shirouzu T."/>
            <person name="Yoshinaga Y."/>
            <person name="Martin F.M."/>
            <person name="Grigoriev I.V."/>
            <person name="Hibbett D.S."/>
        </authorList>
    </citation>
    <scope>NUCLEOTIDE SEQUENCE [LARGE SCALE GENOMIC DNA]</scope>
    <source>
        <strain evidence="2 3">HHB10207 ss-3</strain>
    </source>
</reference>
<organism evidence="2 3">
    <name type="scientific">Sistotremastrum suecicum HHB10207 ss-3</name>
    <dbReference type="NCBI Taxonomy" id="1314776"/>
    <lineage>
        <taxon>Eukaryota</taxon>
        <taxon>Fungi</taxon>
        <taxon>Dikarya</taxon>
        <taxon>Basidiomycota</taxon>
        <taxon>Agaricomycotina</taxon>
        <taxon>Agaricomycetes</taxon>
        <taxon>Sistotremastrales</taxon>
        <taxon>Sistotremastraceae</taxon>
        <taxon>Sistotremastrum</taxon>
    </lineage>
</organism>
<protein>
    <submittedName>
        <fullName evidence="2">Uncharacterized protein</fullName>
    </submittedName>
</protein>
<evidence type="ECO:0000256" key="1">
    <source>
        <dbReference type="SAM" id="MobiDB-lite"/>
    </source>
</evidence>
<proteinExistence type="predicted"/>
<dbReference type="EMBL" id="KV428027">
    <property type="protein sequence ID" value="KZT40850.1"/>
    <property type="molecule type" value="Genomic_DNA"/>
</dbReference>
<evidence type="ECO:0000313" key="2">
    <source>
        <dbReference type="EMBL" id="KZT40850.1"/>
    </source>
</evidence>